<dbReference type="GO" id="GO:0005634">
    <property type="term" value="C:nucleus"/>
    <property type="evidence" value="ECO:0007669"/>
    <property type="project" value="UniProtKB-SubCell"/>
</dbReference>
<dbReference type="GO" id="GO:0042802">
    <property type="term" value="F:identical protein binding"/>
    <property type="evidence" value="ECO:0007669"/>
    <property type="project" value="UniProtKB-ARBA"/>
</dbReference>
<feature type="domain" description="C2H2-type" evidence="12">
    <location>
        <begin position="1522"/>
        <end position="1549"/>
    </location>
</feature>
<feature type="domain" description="C2H2-type" evidence="12">
    <location>
        <begin position="1142"/>
        <end position="1170"/>
    </location>
</feature>
<feature type="domain" description="C2H2-type" evidence="12">
    <location>
        <begin position="1494"/>
        <end position="1521"/>
    </location>
</feature>
<keyword evidence="14" id="KW-1185">Reference proteome</keyword>
<dbReference type="FunFam" id="3.30.160.60:FF:000446">
    <property type="entry name" value="Zinc finger protein"/>
    <property type="match status" value="1"/>
</dbReference>
<dbReference type="Gene3D" id="3.30.160.60">
    <property type="entry name" value="Classic Zinc Finger"/>
    <property type="match status" value="9"/>
</dbReference>
<dbReference type="InterPro" id="IPR013087">
    <property type="entry name" value="Znf_C2H2_type"/>
</dbReference>
<keyword evidence="4" id="KW-0677">Repeat</keyword>
<evidence type="ECO:0000256" key="7">
    <source>
        <dbReference type="ARBA" id="ARBA00023015"/>
    </source>
</evidence>
<comment type="caution">
    <text evidence="13">The sequence shown here is derived from an EMBL/GenBank/DDBJ whole genome shotgun (WGS) entry which is preliminary data.</text>
</comment>
<dbReference type="PROSITE" id="PS50157">
    <property type="entry name" value="ZINC_FINGER_C2H2_2"/>
    <property type="match status" value="13"/>
</dbReference>
<keyword evidence="9" id="KW-0804">Transcription</keyword>
<dbReference type="FunFam" id="3.30.160.60:FF:002343">
    <property type="entry name" value="Zinc finger protein 33A"/>
    <property type="match status" value="1"/>
</dbReference>
<feature type="domain" description="C2H2-type" evidence="12">
    <location>
        <begin position="1357"/>
        <end position="1377"/>
    </location>
</feature>
<evidence type="ECO:0000256" key="5">
    <source>
        <dbReference type="ARBA" id="ARBA00022771"/>
    </source>
</evidence>
<feature type="domain" description="C2H2-type" evidence="12">
    <location>
        <begin position="1550"/>
        <end position="1577"/>
    </location>
</feature>
<feature type="domain" description="C2H2-type" evidence="12">
    <location>
        <begin position="1439"/>
        <end position="1466"/>
    </location>
</feature>
<dbReference type="InterPro" id="IPR044822">
    <property type="entry name" value="Myb_DNA-bind_4"/>
</dbReference>
<dbReference type="InterPro" id="IPR050589">
    <property type="entry name" value="Ikaros_C2H2-ZF"/>
</dbReference>
<dbReference type="GO" id="GO:0008270">
    <property type="term" value="F:zinc ion binding"/>
    <property type="evidence" value="ECO:0007669"/>
    <property type="project" value="UniProtKB-KW"/>
</dbReference>
<keyword evidence="3" id="KW-0479">Metal-binding</keyword>
<dbReference type="PANTHER" id="PTHR24404">
    <property type="entry name" value="ZINC FINGER PROTEIN"/>
    <property type="match status" value="1"/>
</dbReference>
<dbReference type="CDD" id="cd11657">
    <property type="entry name" value="TIN2_N"/>
    <property type="match status" value="1"/>
</dbReference>
<feature type="domain" description="C2H2-type" evidence="12">
    <location>
        <begin position="1578"/>
        <end position="1602"/>
    </location>
</feature>
<keyword evidence="10" id="KW-0539">Nucleus</keyword>
<dbReference type="FunFam" id="3.30.160.60:FF:000690">
    <property type="entry name" value="Zinc finger protein 354C"/>
    <property type="match status" value="1"/>
</dbReference>
<evidence type="ECO:0000256" key="3">
    <source>
        <dbReference type="ARBA" id="ARBA00022723"/>
    </source>
</evidence>
<dbReference type="Gene3D" id="1.10.10.60">
    <property type="entry name" value="Homeodomain-like"/>
    <property type="match status" value="3"/>
</dbReference>
<accession>A0ABD0W0T9</accession>
<dbReference type="GO" id="GO:0003677">
    <property type="term" value="F:DNA binding"/>
    <property type="evidence" value="ECO:0007669"/>
    <property type="project" value="UniProtKB-KW"/>
</dbReference>
<evidence type="ECO:0000256" key="11">
    <source>
        <dbReference type="PROSITE-ProRule" id="PRU00042"/>
    </source>
</evidence>
<feature type="domain" description="C2H2-type" evidence="12">
    <location>
        <begin position="1383"/>
        <end position="1410"/>
    </location>
</feature>
<feature type="domain" description="C2H2-type" evidence="12">
    <location>
        <begin position="1411"/>
        <end position="1438"/>
    </location>
</feature>
<evidence type="ECO:0000256" key="6">
    <source>
        <dbReference type="ARBA" id="ARBA00022833"/>
    </source>
</evidence>
<dbReference type="Pfam" id="PF13837">
    <property type="entry name" value="Myb_DNA-bind_4"/>
    <property type="match status" value="3"/>
</dbReference>
<evidence type="ECO:0000256" key="8">
    <source>
        <dbReference type="ARBA" id="ARBA00023125"/>
    </source>
</evidence>
<keyword evidence="7" id="KW-0805">Transcription regulation</keyword>
<comment type="subcellular location">
    <subcellularLocation>
        <location evidence="1">Nucleus</location>
    </subcellularLocation>
</comment>
<dbReference type="Pfam" id="PF00096">
    <property type="entry name" value="zf-C2H2"/>
    <property type="match status" value="5"/>
</dbReference>
<dbReference type="InterPro" id="IPR036236">
    <property type="entry name" value="Znf_C2H2_sf"/>
</dbReference>
<dbReference type="PROSITE" id="PS00028">
    <property type="entry name" value="ZINC_FINGER_C2H2_1"/>
    <property type="match status" value="10"/>
</dbReference>
<comment type="similarity">
    <text evidence="2">Belongs to the krueppel C2H2-type zinc-finger protein family.</text>
</comment>
<organism evidence="13 14">
    <name type="scientific">Umbra pygmaea</name>
    <name type="common">Eastern mudminnow</name>
    <dbReference type="NCBI Taxonomy" id="75934"/>
    <lineage>
        <taxon>Eukaryota</taxon>
        <taxon>Metazoa</taxon>
        <taxon>Chordata</taxon>
        <taxon>Craniata</taxon>
        <taxon>Vertebrata</taxon>
        <taxon>Euteleostomi</taxon>
        <taxon>Actinopterygii</taxon>
        <taxon>Neopterygii</taxon>
        <taxon>Teleostei</taxon>
        <taxon>Protacanthopterygii</taxon>
        <taxon>Esociformes</taxon>
        <taxon>Umbridae</taxon>
        <taxon>Umbra</taxon>
    </lineage>
</organism>
<dbReference type="EMBL" id="JAGEUA010000011">
    <property type="protein sequence ID" value="KAL0962393.1"/>
    <property type="molecule type" value="Genomic_DNA"/>
</dbReference>
<evidence type="ECO:0000256" key="9">
    <source>
        <dbReference type="ARBA" id="ARBA00023163"/>
    </source>
</evidence>
<dbReference type="Pfam" id="PF14973">
    <property type="entry name" value="TINF2_N"/>
    <property type="match status" value="1"/>
</dbReference>
<dbReference type="InterPro" id="IPR029400">
    <property type="entry name" value="TINF2_N"/>
</dbReference>
<dbReference type="FunFam" id="3.30.160.60:FF:001498">
    <property type="entry name" value="Zinc finger protein 404"/>
    <property type="match status" value="1"/>
</dbReference>
<feature type="domain" description="C2H2-type" evidence="12">
    <location>
        <begin position="1294"/>
        <end position="1321"/>
    </location>
</feature>
<feature type="domain" description="C2H2-type" evidence="12">
    <location>
        <begin position="1328"/>
        <end position="1356"/>
    </location>
</feature>
<dbReference type="SMART" id="SM00355">
    <property type="entry name" value="ZnF_C2H2"/>
    <property type="match status" value="15"/>
</dbReference>
<evidence type="ECO:0000313" key="14">
    <source>
        <dbReference type="Proteomes" id="UP001557470"/>
    </source>
</evidence>
<feature type="domain" description="C2H2-type" evidence="12">
    <location>
        <begin position="1466"/>
        <end position="1493"/>
    </location>
</feature>
<dbReference type="FunFam" id="3.30.160.60:FF:000508">
    <property type="entry name" value="Myeloid zinc finger 1"/>
    <property type="match status" value="1"/>
</dbReference>
<evidence type="ECO:0000259" key="12">
    <source>
        <dbReference type="PROSITE" id="PS50157"/>
    </source>
</evidence>
<dbReference type="Proteomes" id="UP001557470">
    <property type="component" value="Unassembled WGS sequence"/>
</dbReference>
<evidence type="ECO:0000256" key="1">
    <source>
        <dbReference type="ARBA" id="ARBA00004123"/>
    </source>
</evidence>
<keyword evidence="6" id="KW-0862">Zinc</keyword>
<dbReference type="FunFam" id="3.30.160.60:FF:001289">
    <property type="entry name" value="Zinc finger protein 574"/>
    <property type="match status" value="1"/>
</dbReference>
<keyword evidence="8" id="KW-0238">DNA-binding</keyword>
<dbReference type="PANTHER" id="PTHR24404:SF114">
    <property type="entry name" value="KLUMPFUSS, ISOFORM B-RELATED"/>
    <property type="match status" value="1"/>
</dbReference>
<evidence type="ECO:0000313" key="13">
    <source>
        <dbReference type="EMBL" id="KAL0962393.1"/>
    </source>
</evidence>
<dbReference type="GO" id="GO:0006357">
    <property type="term" value="P:regulation of transcription by RNA polymerase II"/>
    <property type="evidence" value="ECO:0007669"/>
    <property type="project" value="UniProtKB-ARBA"/>
</dbReference>
<proteinExistence type="inferred from homology"/>
<dbReference type="SUPFAM" id="SSF57667">
    <property type="entry name" value="beta-beta-alpha zinc fingers"/>
    <property type="match status" value="7"/>
</dbReference>
<gene>
    <name evidence="13" type="ORF">UPYG_G00339470</name>
</gene>
<dbReference type="Pfam" id="PF12874">
    <property type="entry name" value="zf-met"/>
    <property type="match status" value="1"/>
</dbReference>
<protein>
    <recommendedName>
        <fullName evidence="12">C2H2-type domain-containing protein</fullName>
    </recommendedName>
</protein>
<sequence>MPDESKEFGDEEDRDIGDGLPLSSLRLFVPPLRLVSAALWQVVQQGDVMNYGLVEEFVSIVLEVVPDMMSYREKVQLILGLRSKLVLELCRSDHSADPETIQPHLSRMRACVVSHTEEINLEVDSSEAKFLELVQNLLDDPNQKKHFFKDVFPEQFGPMYDMALQTLMWEFLSRLDKLLPTPTFHQAASWLRLAPSMLKETAQCVTQPQPLKTLLKDHRSSGHLFNNVSLSCVHDRILSSLSYSHSKNVNVDIAETCFKSTCAPRHVPASNNDCETMNEENNAENIPGMSSYTVNNKPVDIADLKMEDVDEMNYEGVKQYNLTDVVKEETADDMSQELLTTLSVVQTCSLEQEKMLQDNTLMKIHPSSLPHSVSCKENMDFDEPGSESSCGPRYYTIYNHESQTLKDKSNVEKEWMMSLEPVNQPLETINRKEEWGVKNCNDRLQPHMTIHVEKIGTVDAEDMSQASPLSPTAVRFWSAEETDMFIAIWSNKQILQKLEQNYRRREVYDMIAKLLNNRGFKRTWKQCQTKMKDMKYAYRLALRKPGRVLSSPLFSKLHTFLSPLPNMPESTENRKVADKDMSLYQEEGLSADFLLEEPQHEEMALRKVSQKMSTTEKTVKMLKEHESFKTEPSCAQGNVPIENNEIDSFNVENIEKEVWMSLDTDNDEILQHQLDNMLEVMDVNAEVLSQTSLTTMHNVDRKWSLKETNMFIAIWSNKQILQKLEQSYRKREVYDMIAKLLNNRGFKRTWKQCQTKMKDMKYAYRLALRKPGRVLSSPLFSKLHTFLSTLPNMPECTENCKVVDKEMSLYQEEGLSADFYLEESQHEAFPKVSQKMPTTEQTVNKLKEHESFKNEPSCAQGNVPIENNESFNVEKIEKEVWMTLDTDNDEVLQHQLANMLEVMVENAEVLSQPSSTTMDIVDRNWSLMETNMLIAIWSNKQILQKLGQSYRKRKVYEMIAKLITNCGFKRTWKQCQTKMKDLKYAYRLALRKPGRALSSPFFFKLHPFLSTLPEMPESKETGRFSVGEEMSLDQDEGPSVDVYLEEPCSFSRSIGESLKRSESAKKCSVCESFVEGNDYISHMTTHNEQSPHKCNKYGEGFEHLDDLQIPNQNESEEISQQEISEPHPRKDRIARLASTNTNNCRLCRKTFTFQYLLRRHLMIQHKGKSLFKCPMCLKGFAFFTALKKHQNKKRCCPISEDVRKRMSHIIKSRIKCSCCLKAFVTHSQLKSHQQNRRGCLREGGKKNVMQTLPLAPGGNMNEIPQPSIKVTEEPTTSFALNISVHPSSKKMNLKACAICNKTFRFEATLVRHIASHQNQSLSKCPEILKCNFCKETFTRGMELKIHYSRVHQFTGPFPCPSCQKTFVSLIELRLHQRNEPTPYQCSVCQRFFTSKNYLTIHERIHTGEKPFLCSECGKVFTSKMQLQSHSRCHIVGKLHTCSTCGKRFKREELLKQHMLHHKDARFVCPDCGKKFFQLTWLRRHMFMHTGERPFLCDLCGKGFKSTAELKIHTMTHTGERPYRCPECGKGCRQKSELQEHRRRHTGERPYPCSMCDKRFYSSNIRKRHMLIHTGEKPFKCQACGMAFNRGELLSVHRSKLCR</sequence>
<name>A0ABD0W0T9_UMBPY</name>
<reference evidence="13 14" key="1">
    <citation type="submission" date="2024-06" db="EMBL/GenBank/DDBJ databases">
        <authorList>
            <person name="Pan Q."/>
            <person name="Wen M."/>
            <person name="Jouanno E."/>
            <person name="Zahm M."/>
            <person name="Klopp C."/>
            <person name="Cabau C."/>
            <person name="Louis A."/>
            <person name="Berthelot C."/>
            <person name="Parey E."/>
            <person name="Roest Crollius H."/>
            <person name="Montfort J."/>
            <person name="Robinson-Rechavi M."/>
            <person name="Bouchez O."/>
            <person name="Lampietro C."/>
            <person name="Lopez Roques C."/>
            <person name="Donnadieu C."/>
            <person name="Postlethwait J."/>
            <person name="Bobe J."/>
            <person name="Verreycken H."/>
            <person name="Guiguen Y."/>
        </authorList>
    </citation>
    <scope>NUCLEOTIDE SEQUENCE [LARGE SCALE GENOMIC DNA]</scope>
    <source>
        <strain evidence="13">Up_M1</strain>
        <tissue evidence="13">Testis</tissue>
    </source>
</reference>
<keyword evidence="5 11" id="KW-0863">Zinc-finger</keyword>
<evidence type="ECO:0000256" key="2">
    <source>
        <dbReference type="ARBA" id="ARBA00006991"/>
    </source>
</evidence>
<evidence type="ECO:0000256" key="4">
    <source>
        <dbReference type="ARBA" id="ARBA00022737"/>
    </source>
</evidence>
<feature type="domain" description="C2H2-type" evidence="12">
    <location>
        <begin position="1214"/>
        <end position="1246"/>
    </location>
</feature>
<evidence type="ECO:0000256" key="10">
    <source>
        <dbReference type="ARBA" id="ARBA00023242"/>
    </source>
</evidence>